<reference evidence="2 3" key="1">
    <citation type="journal article" date="2019" name="Nat. Microbiol.">
        <title>Mediterranean grassland soil C-N compound turnover is dependent on rainfall and depth, and is mediated by genomically divergent microorganisms.</title>
        <authorList>
            <person name="Diamond S."/>
            <person name="Andeer P.F."/>
            <person name="Li Z."/>
            <person name="Crits-Christoph A."/>
            <person name="Burstein D."/>
            <person name="Anantharaman K."/>
            <person name="Lane K.R."/>
            <person name="Thomas B.C."/>
            <person name="Pan C."/>
            <person name="Northen T.R."/>
            <person name="Banfield J.F."/>
        </authorList>
    </citation>
    <scope>NUCLEOTIDE SEQUENCE [LARGE SCALE GENOMIC DNA]</scope>
    <source>
        <strain evidence="2">NP_7</strain>
    </source>
</reference>
<accession>A0A537JHW9</accession>
<evidence type="ECO:0000256" key="1">
    <source>
        <dbReference type="SAM" id="SignalP"/>
    </source>
</evidence>
<evidence type="ECO:0000313" key="3">
    <source>
        <dbReference type="Proteomes" id="UP000320048"/>
    </source>
</evidence>
<feature type="signal peptide" evidence="1">
    <location>
        <begin position="1"/>
        <end position="19"/>
    </location>
</feature>
<comment type="caution">
    <text evidence="2">The sequence shown here is derived from an EMBL/GenBank/DDBJ whole genome shotgun (WGS) entry which is preliminary data.</text>
</comment>
<dbReference type="EMBL" id="VBAO01000092">
    <property type="protein sequence ID" value="TMI83104.1"/>
    <property type="molecule type" value="Genomic_DNA"/>
</dbReference>
<proteinExistence type="predicted"/>
<sequence>MRKAIALALGMLLPVLGMADAGVAQSAVSVQGVIQAVDCQSQTVVLSGGSGSNTLAASGATAVLVNSTSVPFCSLGQYVGAPATAWLLPSGSEFQVTRIDVVGPAAQAPAAPAPAASAPSTGALILGALAIGAIGYIIGHSSAPQPVSEYDNGRWGPGGWRRTYQQCETRGRHQVCWIPNEGSQHR</sequence>
<name>A0A537JHW9_9BACT</name>
<evidence type="ECO:0000313" key="2">
    <source>
        <dbReference type="EMBL" id="TMI83104.1"/>
    </source>
</evidence>
<gene>
    <name evidence="2" type="ORF">E6H04_03580</name>
</gene>
<keyword evidence="1" id="KW-0732">Signal</keyword>
<dbReference type="AlphaFoldDB" id="A0A537JHW9"/>
<organism evidence="2 3">
    <name type="scientific">Candidatus Segetimicrobium genomatis</name>
    <dbReference type="NCBI Taxonomy" id="2569760"/>
    <lineage>
        <taxon>Bacteria</taxon>
        <taxon>Bacillati</taxon>
        <taxon>Candidatus Sysuimicrobiota</taxon>
        <taxon>Candidatus Sysuimicrobiia</taxon>
        <taxon>Candidatus Sysuimicrobiales</taxon>
        <taxon>Candidatus Segetimicrobiaceae</taxon>
        <taxon>Candidatus Segetimicrobium</taxon>
    </lineage>
</organism>
<protein>
    <submittedName>
        <fullName evidence="2">Uncharacterized protein</fullName>
    </submittedName>
</protein>
<feature type="chain" id="PRO_5022133015" evidence="1">
    <location>
        <begin position="20"/>
        <end position="186"/>
    </location>
</feature>
<dbReference type="Proteomes" id="UP000320048">
    <property type="component" value="Unassembled WGS sequence"/>
</dbReference>